<feature type="coiled-coil region" evidence="1">
    <location>
        <begin position="745"/>
        <end position="945"/>
    </location>
</feature>
<feature type="domain" description="C2 NT-type" evidence="3">
    <location>
        <begin position="6"/>
        <end position="144"/>
    </location>
</feature>
<evidence type="ECO:0000313" key="5">
    <source>
        <dbReference type="Proteomes" id="UP000027138"/>
    </source>
</evidence>
<dbReference type="STRING" id="180498.A0A067KAF1"/>
<dbReference type="Gene3D" id="1.10.287.1490">
    <property type="match status" value="1"/>
</dbReference>
<evidence type="ECO:0000313" key="4">
    <source>
        <dbReference type="EMBL" id="KDP29215.1"/>
    </source>
</evidence>
<accession>A0A067KAF1</accession>
<dbReference type="Proteomes" id="UP000027138">
    <property type="component" value="Unassembled WGS sequence"/>
</dbReference>
<feature type="compositionally biased region" description="Basic and acidic residues" evidence="2">
    <location>
        <begin position="151"/>
        <end position="163"/>
    </location>
</feature>
<feature type="compositionally biased region" description="Basic and acidic residues" evidence="2">
    <location>
        <begin position="1186"/>
        <end position="1195"/>
    </location>
</feature>
<dbReference type="PANTHER" id="PTHR47270:SF3">
    <property type="entry name" value="HYPOTETICAL PROTEIN"/>
    <property type="match status" value="1"/>
</dbReference>
<feature type="region of interest" description="Disordered" evidence="2">
    <location>
        <begin position="151"/>
        <end position="278"/>
    </location>
</feature>
<sequence>MFRLHKNKAAKSGERIDFKFSQFKALQVPKGWDKLFVSIISVETGKTIAKSSKASSRTGTCQWTETVSESIWVPQHVQSSSSKELEDCLYKLVLAMGSSRSGILGEALINMATYMSSSDPVQVSFPLKKCNHGTILQLKIQCLTPKLNLRDSESKETNSHTEDLNTNSQDAEMKSDESDNSLAKSARSYSSRDLGSAHQGDNGTKGEGGVLQEEAGLSSSSQHSYNSAENSIGTESFFPSGEHTLIARQESTSSQNSVPPGSYNAEDASQSDNSSFNSRITHSENLSADDPQEFAAQSLRISGSSKSLLEAAEATIKDLRSEAKKWEKNARKAMLDLEMLRKEHTEQSKYKVNLDMQLSAAYAERDGLQKEVEQLKLLLEKSKVKAGGLEDSTFQDEGVTNVIKELEDEIKFQKESTANLSLLLNRSQESNVELVSVLQELEETVEKQKAEIENLSTLQSKFSDMESSIQVNVLQMQKLQESEKNLQAQVQELEKALEEIDGSERVLITEIETLKAKLQEVESDCQELTEENLELLVKIKEMRNNSAQVSEHESQIHDLEEKIRRKVVKEIEDDYNLSIQELENLKYELESTVTELSEKREEIERLETGLLSKEEEIGNLKNYQRKLEDKLSVLQREKSQLEENVEIVIRENDIATKCLNDLRKDLMVLGSSVDTNVSANKTLERKSSKQNFKIHLSELEQENGDLLACISGLETQIRNLTDANKSMVLELQDSKFNVVKFQDETAKLRNEMETQKMDAEKKLEEMHDLMEESSSLQKSNEELKKQKLELKGHCDRLEMKLKDLHRNFADCSKRVNVLQENISSLLEDSASKERSLTSEIDALLKENEKQKKKLSELDQMHFEKMVQVENLQREVGELYKKLSVTEEERDRIASDSANEASSLRKNITKLESELHASQTESKEKIQDLMDELASSKQNQEMLKADNGKMLKLLENYKLCEEKFKTALNGVELKLTVSEYEKQQLIEESTNLKAQLLKIGTLQDEVLALKNEVNAIKTEKEKLEISLNLKAEDCKELNIEKNLFIDKITDLQKTISELEEFKEDNLSLEEKIQKLESELIAKESLCEQDADVKNELNHIKRANKQLQQQIQQLEEVKEKSTRRIQILEEELIILKEKQRNPRKKEGDNPVLEDELSKAMEANNAFKVQVKRLTAESRKGRTGSPRKSKAESEVVPKEKFERTKSSLETELKELRERYFNMSLKYAEVEAQREELVMKLKATNNGKRWF</sequence>
<evidence type="ECO:0000256" key="2">
    <source>
        <dbReference type="SAM" id="MobiDB-lite"/>
    </source>
</evidence>
<keyword evidence="5" id="KW-1185">Reference proteome</keyword>
<feature type="region of interest" description="Disordered" evidence="2">
    <location>
        <begin position="1172"/>
        <end position="1195"/>
    </location>
</feature>
<feature type="compositionally biased region" description="Polar residues" evidence="2">
    <location>
        <begin position="267"/>
        <end position="278"/>
    </location>
</feature>
<feature type="compositionally biased region" description="Polar residues" evidence="2">
    <location>
        <begin position="180"/>
        <end position="193"/>
    </location>
</feature>
<dbReference type="PROSITE" id="PS51840">
    <property type="entry name" value="C2_NT"/>
    <property type="match status" value="1"/>
</dbReference>
<evidence type="ECO:0000256" key="1">
    <source>
        <dbReference type="SAM" id="Coils"/>
    </source>
</evidence>
<reference evidence="4 5" key="1">
    <citation type="journal article" date="2014" name="PLoS ONE">
        <title>Global Analysis of Gene Expression Profiles in Physic Nut (Jatropha curcas L.) Seedlings Exposed to Salt Stress.</title>
        <authorList>
            <person name="Zhang L."/>
            <person name="Zhang C."/>
            <person name="Wu P."/>
            <person name="Chen Y."/>
            <person name="Li M."/>
            <person name="Jiang H."/>
            <person name="Wu G."/>
        </authorList>
    </citation>
    <scope>NUCLEOTIDE SEQUENCE [LARGE SCALE GENOMIC DNA]</scope>
    <source>
        <strain evidence="5">cv. GZQX0401</strain>
        <tissue evidence="4">Young leaves</tissue>
    </source>
</reference>
<evidence type="ECO:0000259" key="3">
    <source>
        <dbReference type="PROSITE" id="PS51840"/>
    </source>
</evidence>
<feature type="compositionally biased region" description="Polar residues" evidence="2">
    <location>
        <begin position="217"/>
        <end position="234"/>
    </location>
</feature>
<organism evidence="4 5">
    <name type="scientific">Jatropha curcas</name>
    <name type="common">Barbados nut</name>
    <dbReference type="NCBI Taxonomy" id="180498"/>
    <lineage>
        <taxon>Eukaryota</taxon>
        <taxon>Viridiplantae</taxon>
        <taxon>Streptophyta</taxon>
        <taxon>Embryophyta</taxon>
        <taxon>Tracheophyta</taxon>
        <taxon>Spermatophyta</taxon>
        <taxon>Magnoliopsida</taxon>
        <taxon>eudicotyledons</taxon>
        <taxon>Gunneridae</taxon>
        <taxon>Pentapetalae</taxon>
        <taxon>rosids</taxon>
        <taxon>fabids</taxon>
        <taxon>Malpighiales</taxon>
        <taxon>Euphorbiaceae</taxon>
        <taxon>Crotonoideae</taxon>
        <taxon>Jatropheae</taxon>
        <taxon>Jatropha</taxon>
    </lineage>
</organism>
<feature type="coiled-coil region" evidence="1">
    <location>
        <begin position="309"/>
        <end position="651"/>
    </location>
</feature>
<gene>
    <name evidence="4" type="ORF">JCGZ_16604</name>
</gene>
<dbReference type="AlphaFoldDB" id="A0A067KAF1"/>
<dbReference type="PANTHER" id="PTHR47270">
    <property type="entry name" value="PROTEIN MLP1-LIKE"/>
    <property type="match status" value="1"/>
</dbReference>
<keyword evidence="1" id="KW-0175">Coiled coil</keyword>
<dbReference type="InterPro" id="IPR019448">
    <property type="entry name" value="NT-C2"/>
</dbReference>
<name>A0A067KAF1_JATCU</name>
<dbReference type="OrthoDB" id="658575at2759"/>
<dbReference type="EMBL" id="KK914761">
    <property type="protein sequence ID" value="KDP29215.1"/>
    <property type="molecule type" value="Genomic_DNA"/>
</dbReference>
<protein>
    <recommendedName>
        <fullName evidence="3">C2 NT-type domain-containing protein</fullName>
    </recommendedName>
</protein>
<feature type="compositionally biased region" description="Polar residues" evidence="2">
    <location>
        <begin position="249"/>
        <end position="259"/>
    </location>
</feature>
<proteinExistence type="predicted"/>